<dbReference type="InterPro" id="IPR008928">
    <property type="entry name" value="6-hairpin_glycosidase_sf"/>
</dbReference>
<dbReference type="AlphaFoldDB" id="A0A6J6VHA7"/>
<dbReference type="SUPFAM" id="SSF48208">
    <property type="entry name" value="Six-hairpin glycosidases"/>
    <property type="match status" value="1"/>
</dbReference>
<evidence type="ECO:0000256" key="2">
    <source>
        <dbReference type="ARBA" id="ARBA00023235"/>
    </source>
</evidence>
<dbReference type="GO" id="GO:0005975">
    <property type="term" value="P:carbohydrate metabolic process"/>
    <property type="evidence" value="ECO:0007669"/>
    <property type="project" value="InterPro"/>
</dbReference>
<dbReference type="InterPro" id="IPR012341">
    <property type="entry name" value="6hp_glycosidase-like_sf"/>
</dbReference>
<evidence type="ECO:0000256" key="1">
    <source>
        <dbReference type="ARBA" id="ARBA00008558"/>
    </source>
</evidence>
<sequence length="87" mass="10137">MAAYTLWKITGESEYLKDYDMWWAYIDEHVLDQQLGSWHHELDTNNQPSESMWPGKPDIYHSFNACIMPLLPLKSSFIASALSMRGK</sequence>
<protein>
    <submittedName>
        <fullName evidence="3">Unannotated protein</fullName>
    </submittedName>
</protein>
<organism evidence="3">
    <name type="scientific">freshwater metagenome</name>
    <dbReference type="NCBI Taxonomy" id="449393"/>
    <lineage>
        <taxon>unclassified sequences</taxon>
        <taxon>metagenomes</taxon>
        <taxon>ecological metagenomes</taxon>
    </lineage>
</organism>
<name>A0A6J6VHA7_9ZZZZ</name>
<dbReference type="Pfam" id="PF07221">
    <property type="entry name" value="GlcNAc_2-epim"/>
    <property type="match status" value="1"/>
</dbReference>
<dbReference type="GO" id="GO:0016853">
    <property type="term" value="F:isomerase activity"/>
    <property type="evidence" value="ECO:0007669"/>
    <property type="project" value="UniProtKB-KW"/>
</dbReference>
<dbReference type="InterPro" id="IPR010819">
    <property type="entry name" value="AGE/CE"/>
</dbReference>
<gene>
    <name evidence="3" type="ORF">UFOPK2907_00518</name>
</gene>
<evidence type="ECO:0000313" key="3">
    <source>
        <dbReference type="EMBL" id="CAB4770423.1"/>
    </source>
</evidence>
<accession>A0A6J6VHA7</accession>
<dbReference type="EMBL" id="CAEZZR010000036">
    <property type="protein sequence ID" value="CAB4770423.1"/>
    <property type="molecule type" value="Genomic_DNA"/>
</dbReference>
<reference evidence="3" key="1">
    <citation type="submission" date="2020-05" db="EMBL/GenBank/DDBJ databases">
        <authorList>
            <person name="Chiriac C."/>
            <person name="Salcher M."/>
            <person name="Ghai R."/>
            <person name="Kavagutti S V."/>
        </authorList>
    </citation>
    <scope>NUCLEOTIDE SEQUENCE</scope>
</reference>
<keyword evidence="2" id="KW-0413">Isomerase</keyword>
<comment type="similarity">
    <text evidence="1">Belongs to the N-acylglucosamine 2-epimerase family.</text>
</comment>
<dbReference type="Gene3D" id="1.50.10.10">
    <property type="match status" value="1"/>
</dbReference>
<proteinExistence type="inferred from homology"/>